<accession>A0A9J6ZN02</accession>
<evidence type="ECO:0000256" key="1">
    <source>
        <dbReference type="SAM" id="Phobius"/>
    </source>
</evidence>
<keyword evidence="1" id="KW-1133">Transmembrane helix</keyword>
<proteinExistence type="predicted"/>
<reference evidence="2" key="2">
    <citation type="submission" date="2022-06" db="EMBL/GenBank/DDBJ databases">
        <title>Xiashengella guii gen. nov. sp. nov., a bacterium isolated form anaerobic digestion tank.</title>
        <authorList>
            <person name="Huang H."/>
        </authorList>
    </citation>
    <scope>NUCLEOTIDE SEQUENCE</scope>
    <source>
        <strain evidence="2">Ai-910</strain>
    </source>
</reference>
<keyword evidence="1" id="KW-0812">Transmembrane</keyword>
<dbReference type="AlphaFoldDB" id="A0A9J6ZN02"/>
<sequence length="160" mass="18287">MIIKYVLDKSFGPPGSFTGYFILLVGLITVFASWSGLVLIVLGSFMAFSTSGCMIDCDNFKIRFTDNLWGIFKVGKWQYIHPRTQIGVNHARMMYRVSSISNHNIDVSDPDWRIYIYDGVDRRGKAICKFKNRVDAERELIRLSEALNIPIREEAPGTKQ</sequence>
<dbReference type="EMBL" id="CP098400">
    <property type="protein sequence ID" value="URW79260.1"/>
    <property type="molecule type" value="Genomic_DNA"/>
</dbReference>
<organism evidence="2 3">
    <name type="scientific">Xiashengella succiniciproducens</name>
    <dbReference type="NCBI Taxonomy" id="2949635"/>
    <lineage>
        <taxon>Bacteria</taxon>
        <taxon>Pseudomonadati</taxon>
        <taxon>Bacteroidota</taxon>
        <taxon>Bacteroidia</taxon>
        <taxon>Marinilabiliales</taxon>
        <taxon>Marinilabiliaceae</taxon>
        <taxon>Xiashengella</taxon>
    </lineage>
</organism>
<keyword evidence="3" id="KW-1185">Reference proteome</keyword>
<dbReference type="RefSeq" id="WP_250723006.1">
    <property type="nucleotide sequence ID" value="NZ_CP098400.1"/>
</dbReference>
<reference evidence="2" key="1">
    <citation type="submission" date="2022-05" db="EMBL/GenBank/DDBJ databases">
        <authorList>
            <person name="Sun X."/>
        </authorList>
    </citation>
    <scope>NUCLEOTIDE SEQUENCE</scope>
    <source>
        <strain evidence="2">Ai-910</strain>
    </source>
</reference>
<feature type="transmembrane region" description="Helical" evidence="1">
    <location>
        <begin position="20"/>
        <end position="42"/>
    </location>
</feature>
<protein>
    <submittedName>
        <fullName evidence="2">Uncharacterized protein</fullName>
    </submittedName>
</protein>
<keyword evidence="1" id="KW-0472">Membrane</keyword>
<dbReference type="KEGG" id="alkq:M9189_10380"/>
<dbReference type="Proteomes" id="UP001056426">
    <property type="component" value="Chromosome"/>
</dbReference>
<evidence type="ECO:0000313" key="3">
    <source>
        <dbReference type="Proteomes" id="UP001056426"/>
    </source>
</evidence>
<gene>
    <name evidence="2" type="ORF">M9189_10380</name>
</gene>
<name>A0A9J6ZN02_9BACT</name>
<evidence type="ECO:0000313" key="2">
    <source>
        <dbReference type="EMBL" id="URW79260.1"/>
    </source>
</evidence>